<dbReference type="Proteomes" id="UP000887580">
    <property type="component" value="Unplaced"/>
</dbReference>
<proteinExistence type="predicted"/>
<sequence>MHSNDGNKIGLIEAIAYCVGDIIGSGIFVSPTSVLQHSGSVGLSLIMWTLGAFIAVFGALVYIELGTTIRKSGCDFAYLTHVGWHPIASAFLFVATTLTYPAILAIHTMAFGEYFVKGINVAFGKNLSTSGNIPRIVGFTALLPLAFLNLFSLKKFAGRFQIVATIVKFLVILIIIGTGFWYLVVKGETKNFHNIFNGTNTNPDDIVLGLYNGLFAYDGFDVLNFGTEEIENPRRTMPLAVFAGIGISAIVYISMNLAYFSVLSIEEFKGSDTVAVDFAEKTLGSFYYAIPFLIAILLLGSMNSTVFTSSRYLFAGSKAGIMPAAFKCVHPISMSPRAAVIVEVCVTIGISFIGNLEQVLNYMTYAVWMQRTVVQMALIYMRFKHFPVPKDAFINPIFIPFIFLFICISLLVIPVKDEYQVGIYGICLLIAGFIIYSIFIFPNKLPKFLTDINENGVIATQILLNTMPFYEEQNEEVEVIEEIITDNISYISNNNNNKRKYFGTFGTRWE</sequence>
<accession>A0AC35FYM9</accession>
<evidence type="ECO:0000313" key="1">
    <source>
        <dbReference type="Proteomes" id="UP000887580"/>
    </source>
</evidence>
<protein>
    <submittedName>
        <fullName evidence="2">Amino acid transporter</fullName>
    </submittedName>
</protein>
<dbReference type="WBParaSite" id="PS1159_v2.g22252.t1">
    <property type="protein sequence ID" value="PS1159_v2.g22252.t1"/>
    <property type="gene ID" value="PS1159_v2.g22252"/>
</dbReference>
<name>A0AC35FYM9_9BILA</name>
<reference evidence="2" key="1">
    <citation type="submission" date="2022-11" db="UniProtKB">
        <authorList>
            <consortium name="WormBaseParasite"/>
        </authorList>
    </citation>
    <scope>IDENTIFICATION</scope>
</reference>
<organism evidence="1 2">
    <name type="scientific">Panagrolaimus sp. PS1159</name>
    <dbReference type="NCBI Taxonomy" id="55785"/>
    <lineage>
        <taxon>Eukaryota</taxon>
        <taxon>Metazoa</taxon>
        <taxon>Ecdysozoa</taxon>
        <taxon>Nematoda</taxon>
        <taxon>Chromadorea</taxon>
        <taxon>Rhabditida</taxon>
        <taxon>Tylenchina</taxon>
        <taxon>Panagrolaimomorpha</taxon>
        <taxon>Panagrolaimoidea</taxon>
        <taxon>Panagrolaimidae</taxon>
        <taxon>Panagrolaimus</taxon>
    </lineage>
</organism>
<evidence type="ECO:0000313" key="2">
    <source>
        <dbReference type="WBParaSite" id="PS1159_v2.g22252.t1"/>
    </source>
</evidence>